<feature type="transmembrane region" description="Helical" evidence="10">
    <location>
        <begin position="404"/>
        <end position="422"/>
    </location>
</feature>
<keyword evidence="12" id="KW-1185">Reference proteome</keyword>
<dbReference type="GO" id="GO:0042910">
    <property type="term" value="F:xenobiotic transmembrane transporter activity"/>
    <property type="evidence" value="ECO:0007669"/>
    <property type="project" value="InterPro"/>
</dbReference>
<evidence type="ECO:0000256" key="2">
    <source>
        <dbReference type="ARBA" id="ARBA00008417"/>
    </source>
</evidence>
<dbReference type="RefSeq" id="WP_226393025.1">
    <property type="nucleotide sequence ID" value="NZ_JADCKB010000016.1"/>
</dbReference>
<dbReference type="InterPro" id="IPR045070">
    <property type="entry name" value="MATE_MepA-like"/>
</dbReference>
<organism evidence="11 12">
    <name type="scientific">Ructibacterium gallinarum</name>
    <dbReference type="NCBI Taxonomy" id="2779355"/>
    <lineage>
        <taxon>Bacteria</taxon>
        <taxon>Bacillati</taxon>
        <taxon>Bacillota</taxon>
        <taxon>Clostridia</taxon>
        <taxon>Eubacteriales</taxon>
        <taxon>Oscillospiraceae</taxon>
        <taxon>Ructibacterium</taxon>
    </lineage>
</organism>
<dbReference type="GO" id="GO:0046677">
    <property type="term" value="P:response to antibiotic"/>
    <property type="evidence" value="ECO:0007669"/>
    <property type="project" value="UniProtKB-KW"/>
</dbReference>
<feature type="transmembrane region" description="Helical" evidence="10">
    <location>
        <begin position="372"/>
        <end position="392"/>
    </location>
</feature>
<keyword evidence="4" id="KW-0813">Transport</keyword>
<feature type="transmembrane region" description="Helical" evidence="10">
    <location>
        <begin position="428"/>
        <end position="448"/>
    </location>
</feature>
<dbReference type="PIRSF" id="PIRSF006603">
    <property type="entry name" value="DinF"/>
    <property type="match status" value="1"/>
</dbReference>
<evidence type="ECO:0000313" key="12">
    <source>
        <dbReference type="Proteomes" id="UP000806542"/>
    </source>
</evidence>
<evidence type="ECO:0000256" key="7">
    <source>
        <dbReference type="ARBA" id="ARBA00022989"/>
    </source>
</evidence>
<evidence type="ECO:0000256" key="5">
    <source>
        <dbReference type="ARBA" id="ARBA00022475"/>
    </source>
</evidence>
<keyword evidence="6 10" id="KW-0812">Transmembrane</keyword>
<dbReference type="Pfam" id="PF01554">
    <property type="entry name" value="MatE"/>
    <property type="match status" value="2"/>
</dbReference>
<dbReference type="PANTHER" id="PTHR43823">
    <property type="entry name" value="SPORULATION PROTEIN YKVU"/>
    <property type="match status" value="1"/>
</dbReference>
<dbReference type="GO" id="GO:0005886">
    <property type="term" value="C:plasma membrane"/>
    <property type="evidence" value="ECO:0007669"/>
    <property type="project" value="UniProtKB-SubCell"/>
</dbReference>
<dbReference type="EMBL" id="JADCKB010000016">
    <property type="protein sequence ID" value="MBE5040475.1"/>
    <property type="molecule type" value="Genomic_DNA"/>
</dbReference>
<comment type="subcellular location">
    <subcellularLocation>
        <location evidence="1">Cell membrane</location>
        <topology evidence="1">Multi-pass membrane protein</topology>
    </subcellularLocation>
</comment>
<comment type="similarity">
    <text evidence="2">Belongs to the multi antimicrobial extrusion (MATE) (TC 2.A.66.1) family. MepA subfamily.</text>
</comment>
<feature type="transmembrane region" description="Helical" evidence="10">
    <location>
        <begin position="241"/>
        <end position="263"/>
    </location>
</feature>
<feature type="transmembrane region" description="Helical" evidence="10">
    <location>
        <begin position="173"/>
        <end position="195"/>
    </location>
</feature>
<feature type="transmembrane region" description="Helical" evidence="10">
    <location>
        <begin position="60"/>
        <end position="83"/>
    </location>
</feature>
<dbReference type="PANTHER" id="PTHR43823:SF3">
    <property type="entry name" value="MULTIDRUG EXPORT PROTEIN MEPA"/>
    <property type="match status" value="1"/>
</dbReference>
<gene>
    <name evidence="11" type="ORF">INF28_08385</name>
</gene>
<feature type="transmembrane region" description="Helical" evidence="10">
    <location>
        <begin position="325"/>
        <end position="343"/>
    </location>
</feature>
<dbReference type="CDD" id="cd13143">
    <property type="entry name" value="MATE_MepA_like"/>
    <property type="match status" value="1"/>
</dbReference>
<sequence>MEKMQHKHQNPLGYEPVGKLLLKFALPSVVAMLVNAIYNIVDQIFIGQGVGYLGNAATTIAFPVVTVILAASTLLGAGGSAYAAIKLGEHDEEQAVHTVGNVFVLSVLAGIVLAIVGLLFLDPLIRLFGARENTMEYARQYTSIILLAAPFNVLGVSMSNLARTDGNPMLSMYSILIGAVLNVFLDPLFIFVFHWGVAGAAIATGLSQVISAVVLVYYFIRRSHMRLTRRSMKLNAGICRRMSILGISSCALQLASTLLNIILNNVLVYYGNQSNVGGDIALSAMGIVMKISMIIIAICIGIGVGSQPILGFNRGAEQPERIRKAYILALIMSTSVTCFGWLLCETIPDTILLLFGKENAVFTDFAVKSMRIFLGGMFAAGMQIVTTNYFQATGQPLKANIMSMLRQVLLLIPLLLILPQFIGLDGVLYAGVLADLLTGCIVAVFVVIELKKLNRWVRQVRQKV</sequence>
<dbReference type="InterPro" id="IPR051327">
    <property type="entry name" value="MATE_MepA_subfamily"/>
</dbReference>
<proteinExistence type="inferred from homology"/>
<reference evidence="11" key="1">
    <citation type="submission" date="2020-10" db="EMBL/GenBank/DDBJ databases">
        <title>ChiBAC.</title>
        <authorList>
            <person name="Zenner C."/>
            <person name="Hitch T.C.A."/>
            <person name="Clavel T."/>
        </authorList>
    </citation>
    <scope>NUCLEOTIDE SEQUENCE</scope>
    <source>
        <strain evidence="11">DSM 107454</strain>
    </source>
</reference>
<dbReference type="Proteomes" id="UP000806542">
    <property type="component" value="Unassembled WGS sequence"/>
</dbReference>
<comment type="caution">
    <text evidence="11">The sequence shown here is derived from an EMBL/GenBank/DDBJ whole genome shotgun (WGS) entry which is preliminary data.</text>
</comment>
<feature type="transmembrane region" description="Helical" evidence="10">
    <location>
        <begin position="201"/>
        <end position="220"/>
    </location>
</feature>
<dbReference type="AlphaFoldDB" id="A0A9D5M4J3"/>
<keyword evidence="7 10" id="KW-1133">Transmembrane helix</keyword>
<evidence type="ECO:0000256" key="1">
    <source>
        <dbReference type="ARBA" id="ARBA00004651"/>
    </source>
</evidence>
<keyword evidence="9" id="KW-0046">Antibiotic resistance</keyword>
<protein>
    <recommendedName>
        <fullName evidence="3">Multidrug export protein MepA</fullName>
    </recommendedName>
</protein>
<feature type="transmembrane region" description="Helical" evidence="10">
    <location>
        <begin position="141"/>
        <end position="161"/>
    </location>
</feature>
<feature type="transmembrane region" description="Helical" evidence="10">
    <location>
        <begin position="283"/>
        <end position="304"/>
    </location>
</feature>
<dbReference type="NCBIfam" id="TIGR00797">
    <property type="entry name" value="matE"/>
    <property type="match status" value="1"/>
</dbReference>
<keyword evidence="8 10" id="KW-0472">Membrane</keyword>
<name>A0A9D5M4J3_9FIRM</name>
<evidence type="ECO:0000256" key="9">
    <source>
        <dbReference type="ARBA" id="ARBA00023251"/>
    </source>
</evidence>
<evidence type="ECO:0000256" key="6">
    <source>
        <dbReference type="ARBA" id="ARBA00022692"/>
    </source>
</evidence>
<feature type="transmembrane region" description="Helical" evidence="10">
    <location>
        <begin position="20"/>
        <end position="40"/>
    </location>
</feature>
<dbReference type="GO" id="GO:0015297">
    <property type="term" value="F:antiporter activity"/>
    <property type="evidence" value="ECO:0007669"/>
    <property type="project" value="InterPro"/>
</dbReference>
<dbReference type="InterPro" id="IPR048279">
    <property type="entry name" value="MdtK-like"/>
</dbReference>
<accession>A0A9D5M4J3</accession>
<keyword evidence="5" id="KW-1003">Cell membrane</keyword>
<evidence type="ECO:0000256" key="4">
    <source>
        <dbReference type="ARBA" id="ARBA00022448"/>
    </source>
</evidence>
<evidence type="ECO:0000313" key="11">
    <source>
        <dbReference type="EMBL" id="MBE5040475.1"/>
    </source>
</evidence>
<dbReference type="InterPro" id="IPR002528">
    <property type="entry name" value="MATE_fam"/>
</dbReference>
<evidence type="ECO:0000256" key="3">
    <source>
        <dbReference type="ARBA" id="ARBA00022106"/>
    </source>
</evidence>
<evidence type="ECO:0000256" key="8">
    <source>
        <dbReference type="ARBA" id="ARBA00023136"/>
    </source>
</evidence>
<feature type="transmembrane region" description="Helical" evidence="10">
    <location>
        <begin position="95"/>
        <end position="121"/>
    </location>
</feature>
<evidence type="ECO:0000256" key="10">
    <source>
        <dbReference type="SAM" id="Phobius"/>
    </source>
</evidence>